<accession>A0A2J7Z9Q7</accession>
<gene>
    <name evidence="1" type="ORF">SMF913_13038</name>
</gene>
<protein>
    <submittedName>
        <fullName evidence="1">Uncharacterized protein</fullName>
    </submittedName>
</protein>
<comment type="caution">
    <text evidence="1">The sequence shown here is derived from an EMBL/GenBank/DDBJ whole genome shotgun (WGS) entry which is preliminary data.</text>
</comment>
<dbReference type="Pfam" id="PF19698">
    <property type="entry name" value="DUF6197"/>
    <property type="match status" value="1"/>
</dbReference>
<dbReference type="InterPro" id="IPR045677">
    <property type="entry name" value="DUF6197"/>
</dbReference>
<keyword evidence="2" id="KW-1185">Reference proteome</keyword>
<evidence type="ECO:0000313" key="2">
    <source>
        <dbReference type="Proteomes" id="UP000236520"/>
    </source>
</evidence>
<evidence type="ECO:0000313" key="1">
    <source>
        <dbReference type="EMBL" id="PNG97013.1"/>
    </source>
</evidence>
<sequence length="141" mass="16332">MTMSEQTVIERALQRLTDPRMWYGLSGHQVAGEDVARHVMAAAYLMEREQWDPQLYAPSSRHHIRDALDRTRRDGAGDTDTQYVARHIMELLLRLHTGAPYVDYEVWSEHRSRTLPEVLDLLRATAQAARTTPGRLLPRRK</sequence>
<dbReference type="EMBL" id="LJIW01000001">
    <property type="protein sequence ID" value="PNG97013.1"/>
    <property type="molecule type" value="Genomic_DNA"/>
</dbReference>
<proteinExistence type="predicted"/>
<name>A0A2J7Z9Q7_STRMQ</name>
<organism evidence="1 2">
    <name type="scientific">Streptomyces malaysiensis</name>
    <dbReference type="NCBI Taxonomy" id="92644"/>
    <lineage>
        <taxon>Bacteria</taxon>
        <taxon>Bacillati</taxon>
        <taxon>Actinomycetota</taxon>
        <taxon>Actinomycetes</taxon>
        <taxon>Kitasatosporales</taxon>
        <taxon>Streptomycetaceae</taxon>
        <taxon>Streptomyces</taxon>
        <taxon>Streptomyces violaceusniger group</taxon>
    </lineage>
</organism>
<dbReference type="Proteomes" id="UP000236520">
    <property type="component" value="Unassembled WGS sequence"/>
</dbReference>
<reference evidence="1 2" key="1">
    <citation type="submission" date="2015-09" db="EMBL/GenBank/DDBJ databases">
        <title>Genome sequence, genome mining and natural product profiling of a biocontrol bacterium Streptomyces malaysiensis F913.</title>
        <authorList>
            <person name="Xu Y."/>
            <person name="Wei J."/>
            <person name="Xie J."/>
            <person name="Li T."/>
            <person name="Zhou Z."/>
        </authorList>
    </citation>
    <scope>NUCLEOTIDE SEQUENCE [LARGE SCALE GENOMIC DNA]</scope>
    <source>
        <strain evidence="1 2">F913</strain>
    </source>
</reference>
<dbReference type="AlphaFoldDB" id="A0A2J7Z9Q7"/>